<reference evidence="1 2" key="1">
    <citation type="submission" date="2024-04" db="EMBL/GenBank/DDBJ databases">
        <title>whole genome sequencing of Lutimonas vermicola strain IMCC1616.</title>
        <authorList>
            <person name="Bae S.S."/>
        </authorList>
    </citation>
    <scope>NUCLEOTIDE SEQUENCE [LARGE SCALE GENOMIC DNA]</scope>
    <source>
        <strain evidence="1 2">IMCC1616</strain>
    </source>
</reference>
<accession>A0ABU9L2R5</accession>
<comment type="caution">
    <text evidence="1">The sequence shown here is derived from an EMBL/GenBank/DDBJ whole genome shotgun (WGS) entry which is preliminary data.</text>
</comment>
<protein>
    <recommendedName>
        <fullName evidence="3">Lipoprotein</fullName>
    </recommendedName>
</protein>
<dbReference type="EMBL" id="JBCDNA010000003">
    <property type="protein sequence ID" value="MEL4456739.1"/>
    <property type="molecule type" value="Genomic_DNA"/>
</dbReference>
<evidence type="ECO:0008006" key="3">
    <source>
        <dbReference type="Google" id="ProtNLM"/>
    </source>
</evidence>
<sequence length="161" mass="18431">MNILKSPKIFLITFVLSIIVMGCKSQSIETSAPFEIKEKTYFYWVGGKQGTQGTTVRIVGNTKSLNISFSKLYFQNHEYSIVPMFNGDKFEIEGNFSEFKEKELVFAKDPSEEFGNQPKKPIKKIPFELKDDEAVLLYSVNGLEGFHKITGVKRLDKVYRP</sequence>
<dbReference type="Proteomes" id="UP001474120">
    <property type="component" value="Unassembled WGS sequence"/>
</dbReference>
<name>A0ABU9L2R5_9FLAO</name>
<dbReference type="RefSeq" id="WP_342160905.1">
    <property type="nucleotide sequence ID" value="NZ_JBCDNA010000003.1"/>
</dbReference>
<evidence type="ECO:0000313" key="1">
    <source>
        <dbReference type="EMBL" id="MEL4456739.1"/>
    </source>
</evidence>
<organism evidence="1 2">
    <name type="scientific">Lutimonas vermicola</name>
    <dbReference type="NCBI Taxonomy" id="414288"/>
    <lineage>
        <taxon>Bacteria</taxon>
        <taxon>Pseudomonadati</taxon>
        <taxon>Bacteroidota</taxon>
        <taxon>Flavobacteriia</taxon>
        <taxon>Flavobacteriales</taxon>
        <taxon>Flavobacteriaceae</taxon>
        <taxon>Lutimonas</taxon>
    </lineage>
</organism>
<keyword evidence="2" id="KW-1185">Reference proteome</keyword>
<dbReference type="PROSITE" id="PS51257">
    <property type="entry name" value="PROKAR_LIPOPROTEIN"/>
    <property type="match status" value="1"/>
</dbReference>
<proteinExistence type="predicted"/>
<gene>
    <name evidence="1" type="ORF">AABB81_12595</name>
</gene>
<evidence type="ECO:0000313" key="2">
    <source>
        <dbReference type="Proteomes" id="UP001474120"/>
    </source>
</evidence>